<reference evidence="1" key="1">
    <citation type="submission" date="2014-09" db="EMBL/GenBank/DDBJ databases">
        <authorList>
            <person name="Magalhaes I.L.F."/>
            <person name="Oliveira U."/>
            <person name="Santos F.R."/>
            <person name="Vidigal T.H.D.A."/>
            <person name="Brescovit A.D."/>
            <person name="Santos A.J."/>
        </authorList>
    </citation>
    <scope>NUCLEOTIDE SEQUENCE</scope>
    <source>
        <tissue evidence="1">Shoot tissue taken approximately 20 cm above the soil surface</tissue>
    </source>
</reference>
<dbReference type="AlphaFoldDB" id="A0A0A9HAM8"/>
<reference evidence="1" key="2">
    <citation type="journal article" date="2015" name="Data Brief">
        <title>Shoot transcriptome of the giant reed, Arundo donax.</title>
        <authorList>
            <person name="Barrero R.A."/>
            <person name="Guerrero F.D."/>
            <person name="Moolhuijzen P."/>
            <person name="Goolsby J.A."/>
            <person name="Tidwell J."/>
            <person name="Bellgard S.E."/>
            <person name="Bellgard M.I."/>
        </authorList>
    </citation>
    <scope>NUCLEOTIDE SEQUENCE</scope>
    <source>
        <tissue evidence="1">Shoot tissue taken approximately 20 cm above the soil surface</tissue>
    </source>
</reference>
<dbReference type="EMBL" id="GBRH01167943">
    <property type="protein sequence ID" value="JAE29953.1"/>
    <property type="molecule type" value="Transcribed_RNA"/>
</dbReference>
<evidence type="ECO:0000313" key="1">
    <source>
        <dbReference type="EMBL" id="JAE29953.1"/>
    </source>
</evidence>
<protein>
    <submittedName>
        <fullName evidence="1">Uncharacterized protein</fullName>
    </submittedName>
</protein>
<organism evidence="1">
    <name type="scientific">Arundo donax</name>
    <name type="common">Giant reed</name>
    <name type="synonym">Donax arundinaceus</name>
    <dbReference type="NCBI Taxonomy" id="35708"/>
    <lineage>
        <taxon>Eukaryota</taxon>
        <taxon>Viridiplantae</taxon>
        <taxon>Streptophyta</taxon>
        <taxon>Embryophyta</taxon>
        <taxon>Tracheophyta</taxon>
        <taxon>Spermatophyta</taxon>
        <taxon>Magnoliopsida</taxon>
        <taxon>Liliopsida</taxon>
        <taxon>Poales</taxon>
        <taxon>Poaceae</taxon>
        <taxon>PACMAD clade</taxon>
        <taxon>Arundinoideae</taxon>
        <taxon>Arundineae</taxon>
        <taxon>Arundo</taxon>
    </lineage>
</organism>
<name>A0A0A9HAM8_ARUDO</name>
<proteinExistence type="predicted"/>
<sequence length="185" mass="19491">MLNDNTRVYTCGNSKCPHSSGEHGFLDRNARNAHQYNCLAAPPCAAENMAAPSAFPAPCDERSQAAGGGFDFDLPGEGQRSLAELMDMYDANVGAHRSLGNVDTVAPSVHLQMSGAFVTPCLFGDAPFFARGDSPFGGDIAGASPQFRFSSGFNVPGGTAHYGIGGALQLQQPQPQKPVGCNWFY</sequence>
<accession>A0A0A9HAM8</accession>